<keyword evidence="1" id="KW-0812">Transmembrane</keyword>
<keyword evidence="1" id="KW-0472">Membrane</keyword>
<accession>A0A6J7SP55</accession>
<dbReference type="EMBL" id="CAFBQB010000097">
    <property type="protein sequence ID" value="CAB5043017.1"/>
    <property type="molecule type" value="Genomic_DNA"/>
</dbReference>
<evidence type="ECO:0000256" key="1">
    <source>
        <dbReference type="SAM" id="Phobius"/>
    </source>
</evidence>
<dbReference type="AlphaFoldDB" id="A0A6J7SP55"/>
<feature type="transmembrane region" description="Helical" evidence="1">
    <location>
        <begin position="20"/>
        <end position="41"/>
    </location>
</feature>
<protein>
    <submittedName>
        <fullName evidence="3">Unannotated protein</fullName>
    </submittedName>
</protein>
<dbReference type="EMBL" id="CAEZWP010000079">
    <property type="protein sequence ID" value="CAB4666868.1"/>
    <property type="molecule type" value="Genomic_DNA"/>
</dbReference>
<gene>
    <name evidence="2" type="ORF">UFOPK2265_01132</name>
    <name evidence="3" type="ORF">UFOPK4248_00758</name>
</gene>
<reference evidence="3" key="1">
    <citation type="submission" date="2020-05" db="EMBL/GenBank/DDBJ databases">
        <authorList>
            <person name="Chiriac C."/>
            <person name="Salcher M."/>
            <person name="Ghai R."/>
            <person name="Kavagutti S V."/>
        </authorList>
    </citation>
    <scope>NUCLEOTIDE SEQUENCE</scope>
</reference>
<evidence type="ECO:0000313" key="3">
    <source>
        <dbReference type="EMBL" id="CAB5043017.1"/>
    </source>
</evidence>
<organism evidence="3">
    <name type="scientific">freshwater metagenome</name>
    <dbReference type="NCBI Taxonomy" id="449393"/>
    <lineage>
        <taxon>unclassified sequences</taxon>
        <taxon>metagenomes</taxon>
        <taxon>ecological metagenomes</taxon>
    </lineage>
</organism>
<keyword evidence="1" id="KW-1133">Transmembrane helix</keyword>
<evidence type="ECO:0000313" key="2">
    <source>
        <dbReference type="EMBL" id="CAB4666868.1"/>
    </source>
</evidence>
<proteinExistence type="predicted"/>
<name>A0A6J7SP55_9ZZZZ</name>
<sequence>MAQFATPVLSLSCSGKGKMPTVAVVTLILATLIIAAAALGLTRVIIHLSAVAKTLDALDGGVQVIVAKTATVKPVVASVNASLKPVRDFAESI</sequence>